<reference evidence="3" key="1">
    <citation type="journal article" date="2019" name="Int. J. Syst. Evol. Microbiol.">
        <title>The Global Catalogue of Microorganisms (GCM) 10K type strain sequencing project: providing services to taxonomists for standard genome sequencing and annotation.</title>
        <authorList>
            <consortium name="The Broad Institute Genomics Platform"/>
            <consortium name="The Broad Institute Genome Sequencing Center for Infectious Disease"/>
            <person name="Wu L."/>
            <person name="Ma J."/>
        </authorList>
    </citation>
    <scope>NUCLEOTIDE SEQUENCE [LARGE SCALE GENOMIC DNA]</scope>
    <source>
        <strain evidence="3">CCUG 50873</strain>
    </source>
</reference>
<organism evidence="2 3">
    <name type="scientific">Williamsia deligens</name>
    <dbReference type="NCBI Taxonomy" id="321325"/>
    <lineage>
        <taxon>Bacteria</taxon>
        <taxon>Bacillati</taxon>
        <taxon>Actinomycetota</taxon>
        <taxon>Actinomycetes</taxon>
        <taxon>Mycobacteriales</taxon>
        <taxon>Nocardiaceae</taxon>
        <taxon>Williamsia</taxon>
    </lineage>
</organism>
<dbReference type="PANTHER" id="PTHR46112:SF8">
    <property type="entry name" value="CYTOPLASMIC PEPTIDASE PEPQ-RELATED"/>
    <property type="match status" value="1"/>
</dbReference>
<dbReference type="EMBL" id="JBHTIL010000001">
    <property type="protein sequence ID" value="MFD0925150.1"/>
    <property type="molecule type" value="Genomic_DNA"/>
</dbReference>
<evidence type="ECO:0000313" key="2">
    <source>
        <dbReference type="EMBL" id="MFD0925150.1"/>
    </source>
</evidence>
<dbReference type="InterPro" id="IPR036005">
    <property type="entry name" value="Creatinase/aminopeptidase-like"/>
</dbReference>
<dbReference type="SUPFAM" id="SSF55920">
    <property type="entry name" value="Creatinase/aminopeptidase"/>
    <property type="match status" value="1"/>
</dbReference>
<keyword evidence="3" id="KW-1185">Reference proteome</keyword>
<gene>
    <name evidence="2" type="ORF">ACFQ04_05305</name>
</gene>
<dbReference type="RefSeq" id="WP_253646876.1">
    <property type="nucleotide sequence ID" value="NZ_BAAAMO010000002.1"/>
</dbReference>
<dbReference type="PANTHER" id="PTHR46112">
    <property type="entry name" value="AMINOPEPTIDASE"/>
    <property type="match status" value="1"/>
</dbReference>
<name>A0ABW3G3V9_9NOCA</name>
<protein>
    <submittedName>
        <fullName evidence="2">M24 family metallopeptidase</fullName>
    </submittedName>
</protein>
<dbReference type="InterPro" id="IPR050659">
    <property type="entry name" value="Peptidase_M24B"/>
</dbReference>
<sequence>MAVETDEEVRAQQLIAAEARAVELFDAVVARGILRPGVSERAASDTVRDLAADMFDVDRFWHKRIVRAGPNTLHPYSENPPDRDIAEDDIVFLDLGPVLEQWEADLGRTYVVGDDARKHALAASVQTVWDGARDHFAATEDITGEQLYDHVCRLAADAGWEFGGSIAGHLVGQFPHKHISGSEVGSYIAPGSREPMRRRDRAGLTCHWILEVHLVDRDVGIGGFFEQLLDIGPNAR</sequence>
<evidence type="ECO:0000259" key="1">
    <source>
        <dbReference type="Pfam" id="PF00557"/>
    </source>
</evidence>
<comment type="caution">
    <text evidence="2">The sequence shown here is derived from an EMBL/GenBank/DDBJ whole genome shotgun (WGS) entry which is preliminary data.</text>
</comment>
<feature type="domain" description="Peptidase M24" evidence="1">
    <location>
        <begin position="16"/>
        <end position="178"/>
    </location>
</feature>
<dbReference type="Proteomes" id="UP001597068">
    <property type="component" value="Unassembled WGS sequence"/>
</dbReference>
<accession>A0ABW3G3V9</accession>
<dbReference type="Pfam" id="PF00557">
    <property type="entry name" value="Peptidase_M24"/>
    <property type="match status" value="1"/>
</dbReference>
<proteinExistence type="predicted"/>
<evidence type="ECO:0000313" key="3">
    <source>
        <dbReference type="Proteomes" id="UP001597068"/>
    </source>
</evidence>
<dbReference type="InterPro" id="IPR000994">
    <property type="entry name" value="Pept_M24"/>
</dbReference>
<dbReference type="Gene3D" id="3.90.230.10">
    <property type="entry name" value="Creatinase/methionine aminopeptidase superfamily"/>
    <property type="match status" value="1"/>
</dbReference>